<evidence type="ECO:0000256" key="17">
    <source>
        <dbReference type="ARBA" id="ARBA00023136"/>
    </source>
</evidence>
<name>A0A7X0NHG7_9GAMM</name>
<evidence type="ECO:0000256" key="7">
    <source>
        <dbReference type="ARBA" id="ARBA00022519"/>
    </source>
</evidence>
<dbReference type="InterPro" id="IPR033718">
    <property type="entry name" value="DAGK_prok"/>
</dbReference>
<evidence type="ECO:0000256" key="8">
    <source>
        <dbReference type="ARBA" id="ARBA00022679"/>
    </source>
</evidence>
<dbReference type="InterPro" id="IPR000829">
    <property type="entry name" value="DAGK"/>
</dbReference>
<comment type="function">
    <text evidence="24">Catalyzes the ATP-dependent phosphorylation of sn-l,2-diacylglycerol (DAG) to phosphatidic acid. Involved in the recycling of diacylglycerol produced as a by-product during membrane-derived oligosaccharide (MDO) biosynthesis.</text>
</comment>
<evidence type="ECO:0000256" key="21">
    <source>
        <dbReference type="PIRSR" id="PIRSR600829-2"/>
    </source>
</evidence>
<comment type="subcellular location">
    <subcellularLocation>
        <location evidence="1 24">Cell inner membrane</location>
        <topology evidence="1 24">Multi-pass membrane protein</topology>
    </subcellularLocation>
</comment>
<feature type="binding site" evidence="21">
    <location>
        <position position="101"/>
    </location>
    <ligand>
        <name>substrate</name>
    </ligand>
</feature>
<comment type="cofactor">
    <cofactor evidence="23">
        <name>Mg(2+)</name>
        <dbReference type="ChEBI" id="CHEBI:18420"/>
    </cofactor>
    <text evidence="23">Mn(2+), Zn(2+), Cd(2+) and Co(2+) support activity to lesser extents.</text>
</comment>
<evidence type="ECO:0000256" key="24">
    <source>
        <dbReference type="RuleBase" id="RU363065"/>
    </source>
</evidence>
<accession>A0A7X0NHG7</accession>
<feature type="binding site" evidence="22">
    <location>
        <begin position="97"/>
        <end position="98"/>
    </location>
    <ligand>
        <name>ATP</name>
        <dbReference type="ChEBI" id="CHEBI:30616"/>
    </ligand>
</feature>
<dbReference type="PANTHER" id="PTHR34299:SF1">
    <property type="entry name" value="DIACYLGLYCEROL KINASE"/>
    <property type="match status" value="1"/>
</dbReference>
<dbReference type="Proteomes" id="UP000537141">
    <property type="component" value="Unassembled WGS sequence"/>
</dbReference>
<dbReference type="GO" id="GO:0006654">
    <property type="term" value="P:phosphatidic acid biosynthetic process"/>
    <property type="evidence" value="ECO:0007669"/>
    <property type="project" value="InterPro"/>
</dbReference>
<comment type="similarity">
    <text evidence="2 24">Belongs to the bacterial diacylglycerol kinase family.</text>
</comment>
<dbReference type="GO" id="GO:0005524">
    <property type="term" value="F:ATP binding"/>
    <property type="evidence" value="ECO:0007669"/>
    <property type="project" value="UniProtKB-KW"/>
</dbReference>
<feature type="binding site" evidence="21">
    <location>
        <position position="12"/>
    </location>
    <ligand>
        <name>substrate</name>
    </ligand>
</feature>
<dbReference type="RefSeq" id="WP_184424334.1">
    <property type="nucleotide sequence ID" value="NZ_AP027362.1"/>
</dbReference>
<feature type="binding site" evidence="21">
    <location>
        <position position="72"/>
    </location>
    <ligand>
        <name>substrate</name>
    </ligand>
</feature>
<dbReference type="InterPro" id="IPR036945">
    <property type="entry name" value="DAGK_sf"/>
</dbReference>
<dbReference type="PANTHER" id="PTHR34299">
    <property type="entry name" value="DIACYLGLYCEROL KINASE"/>
    <property type="match status" value="1"/>
</dbReference>
<keyword evidence="26" id="KW-1185">Reference proteome</keyword>
<keyword evidence="9 24" id="KW-0812">Transmembrane</keyword>
<dbReference type="GO" id="GO:0005886">
    <property type="term" value="C:plasma membrane"/>
    <property type="evidence" value="ECO:0007669"/>
    <property type="project" value="UniProtKB-SubCell"/>
</dbReference>
<protein>
    <recommendedName>
        <fullName evidence="4 24">Diacylglycerol kinase</fullName>
        <ecNumber evidence="3 24">2.7.1.107</ecNumber>
    </recommendedName>
</protein>
<feature type="binding site" evidence="23">
    <location>
        <position position="79"/>
    </location>
    <ligand>
        <name>a divalent metal cation</name>
        <dbReference type="ChEBI" id="CHEBI:60240"/>
    </ligand>
</feature>
<proteinExistence type="inferred from homology"/>
<evidence type="ECO:0000256" key="9">
    <source>
        <dbReference type="ARBA" id="ARBA00022692"/>
    </source>
</evidence>
<evidence type="ECO:0000256" key="12">
    <source>
        <dbReference type="ARBA" id="ARBA00022777"/>
    </source>
</evidence>
<evidence type="ECO:0000256" key="3">
    <source>
        <dbReference type="ARBA" id="ARBA00012133"/>
    </source>
</evidence>
<feature type="binding site" evidence="21">
    <location>
        <begin position="33"/>
        <end position="37"/>
    </location>
    <ligand>
        <name>substrate</name>
    </ligand>
</feature>
<evidence type="ECO:0000256" key="18">
    <source>
        <dbReference type="ARBA" id="ARBA00023209"/>
    </source>
</evidence>
<feature type="transmembrane region" description="Helical" evidence="24">
    <location>
        <begin position="32"/>
        <end position="52"/>
    </location>
</feature>
<dbReference type="AlphaFoldDB" id="A0A7X0NHG7"/>
<reference evidence="25 26" key="1">
    <citation type="submission" date="2020-08" db="EMBL/GenBank/DDBJ databases">
        <title>Genomic Encyclopedia of Type Strains, Phase IV (KMG-IV): sequencing the most valuable type-strain genomes for metagenomic binning, comparative biology and taxonomic classification.</title>
        <authorList>
            <person name="Goeker M."/>
        </authorList>
    </citation>
    <scope>NUCLEOTIDE SEQUENCE [LARGE SCALE GENOMIC DNA]</scope>
    <source>
        <strain evidence="25 26">DSM 26287</strain>
    </source>
</reference>
<feature type="active site" description="Proton acceptor" evidence="20">
    <location>
        <position position="72"/>
    </location>
</feature>
<keyword evidence="16 24" id="KW-0443">Lipid metabolism</keyword>
<dbReference type="Gene3D" id="1.10.287.3610">
    <property type="match status" value="1"/>
</dbReference>
<dbReference type="PROSITE" id="PS01069">
    <property type="entry name" value="DAGK_PROKAR"/>
    <property type="match status" value="1"/>
</dbReference>
<evidence type="ECO:0000256" key="13">
    <source>
        <dbReference type="ARBA" id="ARBA00022840"/>
    </source>
</evidence>
<evidence type="ECO:0000256" key="10">
    <source>
        <dbReference type="ARBA" id="ARBA00022723"/>
    </source>
</evidence>
<feature type="binding site" evidence="23">
    <location>
        <position position="31"/>
    </location>
    <ligand>
        <name>a divalent metal cation</name>
        <dbReference type="ChEBI" id="CHEBI:60240"/>
    </ligand>
</feature>
<keyword evidence="19 24" id="KW-1208">Phospholipid metabolism</keyword>
<evidence type="ECO:0000313" key="26">
    <source>
        <dbReference type="Proteomes" id="UP000537141"/>
    </source>
</evidence>
<evidence type="ECO:0000256" key="6">
    <source>
        <dbReference type="ARBA" id="ARBA00022516"/>
    </source>
</evidence>
<comment type="catalytic activity">
    <reaction evidence="24">
        <text>a 1,2-diacyl-sn-glycerol + ATP = a 1,2-diacyl-sn-glycero-3-phosphate + ADP + H(+)</text>
        <dbReference type="Rhea" id="RHEA:10272"/>
        <dbReference type="ChEBI" id="CHEBI:15378"/>
        <dbReference type="ChEBI" id="CHEBI:17815"/>
        <dbReference type="ChEBI" id="CHEBI:30616"/>
        <dbReference type="ChEBI" id="CHEBI:58608"/>
        <dbReference type="ChEBI" id="CHEBI:456216"/>
        <dbReference type="EC" id="2.7.1.107"/>
    </reaction>
</comment>
<keyword evidence="17 24" id="KW-0472">Membrane</keyword>
<evidence type="ECO:0000256" key="5">
    <source>
        <dbReference type="ARBA" id="ARBA00022475"/>
    </source>
</evidence>
<feature type="binding site" evidence="22">
    <location>
        <position position="31"/>
    </location>
    <ligand>
        <name>ATP</name>
        <dbReference type="ChEBI" id="CHEBI:30616"/>
    </ligand>
</feature>
<keyword evidence="7 24" id="KW-0997">Cell inner membrane</keyword>
<dbReference type="GO" id="GO:0004143">
    <property type="term" value="F:ATP-dependent diacylglycerol kinase activity"/>
    <property type="evidence" value="ECO:0007669"/>
    <property type="project" value="UniProtKB-EC"/>
</dbReference>
<evidence type="ECO:0000256" key="1">
    <source>
        <dbReference type="ARBA" id="ARBA00004429"/>
    </source>
</evidence>
<keyword evidence="15 24" id="KW-1133">Transmembrane helix</keyword>
<keyword evidence="12 24" id="KW-0418">Kinase</keyword>
<evidence type="ECO:0000256" key="16">
    <source>
        <dbReference type="ARBA" id="ARBA00023098"/>
    </source>
</evidence>
<comment type="caution">
    <text evidence="24">Lacks conserved residue(s) required for the propagation of feature annotation.</text>
</comment>
<feature type="binding site" evidence="22">
    <location>
        <position position="12"/>
    </location>
    <ligand>
        <name>ATP</name>
        <dbReference type="ChEBI" id="CHEBI:30616"/>
    </ligand>
</feature>
<keyword evidence="18" id="KW-0594">Phospholipid biosynthesis</keyword>
<feature type="transmembrane region" description="Helical" evidence="24">
    <location>
        <begin position="99"/>
        <end position="117"/>
    </location>
</feature>
<evidence type="ECO:0000256" key="19">
    <source>
        <dbReference type="ARBA" id="ARBA00023264"/>
    </source>
</evidence>
<evidence type="ECO:0000256" key="14">
    <source>
        <dbReference type="ARBA" id="ARBA00022842"/>
    </source>
</evidence>
<evidence type="ECO:0000256" key="15">
    <source>
        <dbReference type="ARBA" id="ARBA00022989"/>
    </source>
</evidence>
<feature type="binding site" evidence="22">
    <location>
        <position position="79"/>
    </location>
    <ligand>
        <name>ATP</name>
        <dbReference type="ChEBI" id="CHEBI:30616"/>
    </ligand>
</feature>
<dbReference type="CDD" id="cd14264">
    <property type="entry name" value="DAGK_IM"/>
    <property type="match status" value="1"/>
</dbReference>
<dbReference type="EMBL" id="JACHHU010000015">
    <property type="protein sequence ID" value="MBB6543550.1"/>
    <property type="molecule type" value="Genomic_DNA"/>
</dbReference>
<organism evidence="25 26">
    <name type="scientific">Thalassotalea piscium</name>
    <dbReference type="NCBI Taxonomy" id="1230533"/>
    <lineage>
        <taxon>Bacteria</taxon>
        <taxon>Pseudomonadati</taxon>
        <taxon>Pseudomonadota</taxon>
        <taxon>Gammaproteobacteria</taxon>
        <taxon>Alteromonadales</taxon>
        <taxon>Colwelliaceae</taxon>
        <taxon>Thalassotalea</taxon>
    </lineage>
</organism>
<dbReference type="GO" id="GO:0046872">
    <property type="term" value="F:metal ion binding"/>
    <property type="evidence" value="ECO:0007669"/>
    <property type="project" value="UniProtKB-KW"/>
</dbReference>
<evidence type="ECO:0000256" key="11">
    <source>
        <dbReference type="ARBA" id="ARBA00022741"/>
    </source>
</evidence>
<comment type="caution">
    <text evidence="25">The sequence shown here is derived from an EMBL/GenBank/DDBJ whole genome shotgun (WGS) entry which is preliminary data.</text>
</comment>
<evidence type="ECO:0000313" key="25">
    <source>
        <dbReference type="EMBL" id="MBB6543550.1"/>
    </source>
</evidence>
<evidence type="ECO:0000256" key="22">
    <source>
        <dbReference type="PIRSR" id="PIRSR600829-3"/>
    </source>
</evidence>
<sequence length="123" mass="13790">MIEKNKYGHIERLGPATKHSLLGLKAAYKYELAFRQEVFLSVLLTPIAIYIADTFVEFALLMSGIFIILITELLNSAIEATVDRVGLEHHELSGRAKDIGSAAVFVSLIYFVVVWLSKIYTML</sequence>
<evidence type="ECO:0000256" key="20">
    <source>
        <dbReference type="PIRSR" id="PIRSR600829-1"/>
    </source>
</evidence>
<keyword evidence="11 22" id="KW-0547">Nucleotide-binding</keyword>
<keyword evidence="10 23" id="KW-0479">Metal-binding</keyword>
<evidence type="ECO:0000256" key="2">
    <source>
        <dbReference type="ARBA" id="ARBA00005967"/>
    </source>
</evidence>
<keyword evidence="13 22" id="KW-0067">ATP-binding</keyword>
<keyword evidence="6" id="KW-0444">Lipid biosynthesis</keyword>
<keyword evidence="14 23" id="KW-0460">Magnesium</keyword>
<feature type="binding site" evidence="22">
    <location>
        <begin position="88"/>
        <end position="90"/>
    </location>
    <ligand>
        <name>ATP</name>
        <dbReference type="ChEBI" id="CHEBI:30616"/>
    </ligand>
</feature>
<dbReference type="Pfam" id="PF01219">
    <property type="entry name" value="DAGK_prokar"/>
    <property type="match status" value="1"/>
</dbReference>
<evidence type="ECO:0000256" key="23">
    <source>
        <dbReference type="PIRSR" id="PIRSR600829-4"/>
    </source>
</evidence>
<gene>
    <name evidence="25" type="ORF">HNQ55_002071</name>
</gene>
<dbReference type="EC" id="2.7.1.107" evidence="3 24"/>
<keyword evidence="5" id="KW-1003">Cell membrane</keyword>
<evidence type="ECO:0000256" key="4">
    <source>
        <dbReference type="ARBA" id="ARBA00017575"/>
    </source>
</evidence>
<keyword evidence="8 24" id="KW-0808">Transferase</keyword>